<feature type="chain" id="PRO_5046939236" description="Secreted protein" evidence="1">
    <location>
        <begin position="28"/>
        <end position="104"/>
    </location>
</feature>
<sequence>MSKLLTKLAITALAGSSLLAATTLAGAQSGRPNTTSMSCGQVQSLIQQRGGVVLSTGRYTFDRYVANRNFCQHGEVTQRDYVPTRDNNRCMVWRCVNPQPWRYD</sequence>
<gene>
    <name evidence="2" type="ORF">M0H32_18380</name>
</gene>
<keyword evidence="1" id="KW-0732">Signal</keyword>
<comment type="caution">
    <text evidence="2">The sequence shown here is derived from an EMBL/GenBank/DDBJ whole genome shotgun (WGS) entry which is preliminary data.</text>
</comment>
<dbReference type="EMBL" id="JALNMJ010000013">
    <property type="protein sequence ID" value="MCK7614142.1"/>
    <property type="molecule type" value="Genomic_DNA"/>
</dbReference>
<evidence type="ECO:0008006" key="4">
    <source>
        <dbReference type="Google" id="ProtNLM"/>
    </source>
</evidence>
<name>A0ABT0GYK0_9HYPH</name>
<reference evidence="2" key="1">
    <citation type="submission" date="2022-04" db="EMBL/GenBank/DDBJ databases">
        <title>Roseibium sp. CAU 1639 isolated from mud.</title>
        <authorList>
            <person name="Kim W."/>
        </authorList>
    </citation>
    <scope>NUCLEOTIDE SEQUENCE</scope>
    <source>
        <strain evidence="2">CAU 1639</strain>
    </source>
</reference>
<accession>A0ABT0GYK0</accession>
<proteinExistence type="predicted"/>
<feature type="signal peptide" evidence="1">
    <location>
        <begin position="1"/>
        <end position="27"/>
    </location>
</feature>
<protein>
    <recommendedName>
        <fullName evidence="4">Secreted protein</fullName>
    </recommendedName>
</protein>
<dbReference type="RefSeq" id="WP_248156563.1">
    <property type="nucleotide sequence ID" value="NZ_JALNMJ010000013.1"/>
</dbReference>
<evidence type="ECO:0000256" key="1">
    <source>
        <dbReference type="SAM" id="SignalP"/>
    </source>
</evidence>
<evidence type="ECO:0000313" key="2">
    <source>
        <dbReference type="EMBL" id="MCK7614142.1"/>
    </source>
</evidence>
<evidence type="ECO:0000313" key="3">
    <source>
        <dbReference type="Proteomes" id="UP001431221"/>
    </source>
</evidence>
<dbReference type="Proteomes" id="UP001431221">
    <property type="component" value="Unassembled WGS sequence"/>
</dbReference>
<keyword evidence="3" id="KW-1185">Reference proteome</keyword>
<organism evidence="2 3">
    <name type="scientific">Roseibium sediminicola</name>
    <dbReference type="NCBI Taxonomy" id="2933272"/>
    <lineage>
        <taxon>Bacteria</taxon>
        <taxon>Pseudomonadati</taxon>
        <taxon>Pseudomonadota</taxon>
        <taxon>Alphaproteobacteria</taxon>
        <taxon>Hyphomicrobiales</taxon>
        <taxon>Stappiaceae</taxon>
        <taxon>Roseibium</taxon>
    </lineage>
</organism>